<dbReference type="HOGENOM" id="CLU_226840_0_0_1"/>
<evidence type="ECO:0000256" key="8">
    <source>
        <dbReference type="SAM" id="MobiDB-lite"/>
    </source>
</evidence>
<dbReference type="PROSITE" id="PS50002">
    <property type="entry name" value="SH3"/>
    <property type="match status" value="1"/>
</dbReference>
<feature type="coiled-coil region" evidence="7">
    <location>
        <begin position="2046"/>
        <end position="2073"/>
    </location>
</feature>
<dbReference type="GO" id="GO:0005737">
    <property type="term" value="C:cytoplasm"/>
    <property type="evidence" value="ECO:0007669"/>
    <property type="project" value="UniProtKB-SubCell"/>
</dbReference>
<accession>V3YVR0</accession>
<dbReference type="GO" id="GO:0045104">
    <property type="term" value="P:intermediate filament cytoskeleton organization"/>
    <property type="evidence" value="ECO:0007669"/>
    <property type="project" value="InterPro"/>
</dbReference>
<sequence>MRYLDRKYNHPQEIMGSRRDASALEQCVTQIRAKKKKICDCEYEKNHIAVCQAIEDVYSEREQVKEIKTKLKEIKKTRGHTKDFESTESEYNVVEDLTWQRKRCLETVLYISEVENLFQNVQSEFEERALYLTERKPVFDSVYRDEEVESSSRMHRECTYDIKKGWAWISHLTHCLNTHVQNAADFHQYHHDVAHLDEDMETFLHWLNTDGIRKPVITKDPQVMIDHFRFMTGRLLDYQGRLDRLRETAQQICPIYHRKELPDYPVTARSLIDYSHQEISLKKDEACTVLDISDAEKWRVKNQAGIEADVPAIVLVITPPDPTSFLKAEKLREQLVVHWDTTLKRLRSHLMQFMAIISKETQSRELQGLSASQKTEFLKLANDSIQILRGRGGDDTEYTTFKSHMTQIRKTLTQIKPGNKILKNGSVQRWHGTVQVFHQYTDLLAYIKSYKGDLARRIEEENLIVRDIHSPQTFTSKAYFERYLPMVDIDMSSKQTQITKVRSQLYIHERHKGKRPVPPPRRKRANKQDIKTEELFTESTEYSEESQTFVIVGVIDPRNKDKLSVFQAISNGVLDQVNGTYNNPDTDYSITIPEAISKGYILIEFRDPNMVKGSSDGFDLQNQLDCKIFGITGVIDPRTGELVSVKEAIATGLLDLKRGIFRNPITGEEMSLLDAIKAGYIIADSSFFADEDENGVYTSVNMIELKYQVSAVLDPNTGEEISLKKAIQDGIIDVENGLYCNPLTGESMSIAEAFRLGLIKGCKFDPSKDKEDENTLTYQQLQIRKQKFVPQGVDIQVSSKDAVDGVIKHKDPNEVLFSKVKEQVDAKKKCIKHPITKEEMTIEDAFEKGIINFAKAEFDTLDGEILPLEEATARGLIEPSVLRQILKTYQEASVGQLIDSGKFDPDTGLVVDTATGHTLSLQAAVSQNIIDPDTTFFYDVPTQRIMSLGTAIETGRCNLATGKFIKSATGEEISVSEAIGSSQILAHINPSDVAEHAETLSVLRGVMDTKLKGIKIPSSKELLSIEEAVASGLLNIPMVAYVDESEADQNTLQTAIKKEKIEPECGMALYMAFQKLSLEDALKSKTLDGKRGKYVDPQTGEAMAIDAAREKGTWNPNYVYFVDNETKNVTSLGAFMDRGKFNPKTGKVTSDRSGKSMTIEQAIAEGLINPVVDPERFVDVTTTLKDLIDSGKVNPRSTKFVAPNGMEMSLRDGLADGLLTMSSKVKLDPDTGKVILMSDEDIVKSLVDIKENSDWLAEVEKLLGGQARPSERLTRLKQQTAGTKMIKKNLKAKEQELRQSVKQSEDLIENNKGKQESDGAQQYKKLRYNTSELKVRLDSAATVVESRSEKMDNMCENLEAFYGQLEKLDHWLDTAIETTQDLQSSNTNIEDQFNAFKNFYEEVKTKEEDITLTSKLADNFGDNAQSFERELEAYRKSLQFMPTINEEVETGILDDEIESIEAKYKDVSRECNKHMDRLSSIMKNKRTFDDLDDRLTSLYPSLNDQLGNINDKDFGKNPVKDTKDLKDLKQLKSDVLGQERKLKDLTLAGERLTNGLVEAGLKKEAANIKSIVDDHKAKHDGLLNGITKKEQKLDAAVAEQQNVMGRIDGIVETVESAEKLLKAKHPASLNKEKLAQQIQDQRIMNGDINSNKALVDRLSQESHDVPGANAKLSDVANRLDNLERLADTRTQELEDISAGINDFDNKLSEVDSWLNESIQTLKSKPSKGSNNISKGQIEALYEEKKQREGDIDSLRKACDDLMNDDRVCDHYAVKETLGDVETKWNDLTEFLVQQVSLEALSKIDGMLKYLDKAENEINTAEPISVDPETLEVQLRDHTAFNEDLIQKKNAVKDIINKCNKMLRETTNSQTDEIKSRLDSIRTQADIVCQLSSERLHQLESALPLASHYSDSQAEVTAWLDEMEAELKAQGKPGDSLEQIRKQYDHLKGTQQIINDHKPFIDDLNATGLELMELCGDDDGNDIQTKLIDSNQKYEELKNQARHKARQLTDAKKKFTQEVSDSLDHLVEDLAQLNATVVNSDPIPAAPEKLRNEIDEMKAVLEDLERQKPDIEKAKEISKNVAAHGIEDPVEIEDIQSKVSEIGKLGSQIQTGAKQREGQLINALALSDKLFDISHDVMASLRDLKDNMYSQEPPGVDPPTVKEQQSELEGLMNELDKARELMLDCRRIGDDLCDICGEPGKIEVKKQIEDLVNSADDVADLVKDRREELNKALEHAQKYEELLEAINSWLPLSEHKLAGMRPPSSDPNVLADQMEELKLFKSNIHPHITDMQQLNQQVAALKDMSPVAAEALFKPVEIVNEKWNDLIHGIADREGSLNDMQVKVGKLDHAMDDVVSAVNNVQKDLDNIESLNGDPKCLETKLRKLQLHQGDINNQEKTCRKINKAVDDILARSNEDDSALKKKRNQMNERIRAVHANARDKENKLQENLRQVKRYLGDVDDTLQWVNEFRMELKLNQPFGALPESSETQYDQFLKKCEEMDKREKTVQGLLQQGQEIIDTSPEQDTSQISEKIKKLRERWNETRDRARKRKEKMEEHGKNVTEFHDTLKAFTDWLNNAEVMMRGMKYPSKLVDVVTGQIDNHNNLKADLEAQAELMSTLDKSGTYLKYFGRKQDTIYIKNLLVGIRLRWKKLLRRADERGRLLQQAYKEDKRFHDAWKDLCDWLDTSATKLSKFMSGGKADKVMKQEMEELKKFEHQISVRHPTFYSTTRLGRNLKDRCTKNDPEREILQDMLDQLKNKWNAVRSVVSKSYTSQFIYPLHSTSSLPNISFQFTHHFLPVHLPLNIPPGSSLHVMGGFLSFLSYEFEISIAVRKKYTFSALLQQKSTEWR</sequence>
<dbReference type="EMBL" id="KB204047">
    <property type="protein sequence ID" value="ESO82078.1"/>
    <property type="molecule type" value="Genomic_DNA"/>
</dbReference>
<keyword evidence="7" id="KW-0175">Coiled coil</keyword>
<keyword evidence="3" id="KW-0963">Cytoplasm</keyword>
<evidence type="ECO:0000313" key="11">
    <source>
        <dbReference type="Proteomes" id="UP000030746"/>
    </source>
</evidence>
<evidence type="ECO:0000259" key="9">
    <source>
        <dbReference type="PROSITE" id="PS50002"/>
    </source>
</evidence>
<dbReference type="PANTHER" id="PTHR23169:SF23">
    <property type="entry name" value="SHORT STOP, ISOFORM H"/>
    <property type="match status" value="1"/>
</dbReference>
<protein>
    <recommendedName>
        <fullName evidence="9">SH3 domain-containing protein</fullName>
    </recommendedName>
</protein>
<feature type="compositionally biased region" description="Basic residues" evidence="8">
    <location>
        <begin position="509"/>
        <end position="525"/>
    </location>
</feature>
<feature type="region of interest" description="Disordered" evidence="8">
    <location>
        <begin position="509"/>
        <end position="531"/>
    </location>
</feature>
<evidence type="ECO:0000256" key="2">
    <source>
        <dbReference type="ARBA" id="ARBA00022443"/>
    </source>
</evidence>
<evidence type="ECO:0000256" key="7">
    <source>
        <dbReference type="SAM" id="Coils"/>
    </source>
</evidence>
<dbReference type="KEGG" id="lgi:LOTGIDRAFT_237159"/>
<dbReference type="SMART" id="SM00150">
    <property type="entry name" value="SPEC"/>
    <property type="match status" value="14"/>
</dbReference>
<dbReference type="GO" id="GO:0005856">
    <property type="term" value="C:cytoskeleton"/>
    <property type="evidence" value="ECO:0007669"/>
    <property type="project" value="InterPro"/>
</dbReference>
<dbReference type="SUPFAM" id="SSF75399">
    <property type="entry name" value="Plakin repeat"/>
    <property type="match status" value="3"/>
</dbReference>
<feature type="region of interest" description="Disordered" evidence="8">
    <location>
        <begin position="1302"/>
        <end position="1321"/>
    </location>
</feature>
<evidence type="ECO:0000256" key="4">
    <source>
        <dbReference type="ARBA" id="ARBA00022553"/>
    </source>
</evidence>
<dbReference type="Pfam" id="PF00435">
    <property type="entry name" value="Spectrin"/>
    <property type="match status" value="6"/>
</dbReference>
<feature type="coiled-coil region" evidence="7">
    <location>
        <begin position="1986"/>
        <end position="2017"/>
    </location>
</feature>
<dbReference type="OrthoDB" id="2250192at2759"/>
<reference evidence="10 11" key="1">
    <citation type="journal article" date="2013" name="Nature">
        <title>Insights into bilaterian evolution from three spiralian genomes.</title>
        <authorList>
            <person name="Simakov O."/>
            <person name="Marletaz F."/>
            <person name="Cho S.J."/>
            <person name="Edsinger-Gonzales E."/>
            <person name="Havlak P."/>
            <person name="Hellsten U."/>
            <person name="Kuo D.H."/>
            <person name="Larsson T."/>
            <person name="Lv J."/>
            <person name="Arendt D."/>
            <person name="Savage R."/>
            <person name="Osoegawa K."/>
            <person name="de Jong P."/>
            <person name="Grimwood J."/>
            <person name="Chapman J.A."/>
            <person name="Shapiro H."/>
            <person name="Aerts A."/>
            <person name="Otillar R.P."/>
            <person name="Terry A.Y."/>
            <person name="Boore J.L."/>
            <person name="Grigoriev I.V."/>
            <person name="Lindberg D.R."/>
            <person name="Seaver E.C."/>
            <person name="Weisblat D.A."/>
            <person name="Putnam N.H."/>
            <person name="Rokhsar D.S."/>
        </authorList>
    </citation>
    <scope>NUCLEOTIDE SEQUENCE [LARGE SCALE GENOMIC DNA]</scope>
</reference>
<dbReference type="PANTHER" id="PTHR23169">
    <property type="entry name" value="ENVOPLAKIN"/>
    <property type="match status" value="1"/>
</dbReference>
<dbReference type="InterPro" id="IPR002017">
    <property type="entry name" value="Spectrin_repeat"/>
</dbReference>
<dbReference type="InterPro" id="IPR001452">
    <property type="entry name" value="SH3_domain"/>
</dbReference>
<name>V3YVR0_LOTGI</name>
<dbReference type="Proteomes" id="UP000030746">
    <property type="component" value="Unassembled WGS sequence"/>
</dbReference>
<dbReference type="InterPro" id="IPR018159">
    <property type="entry name" value="Spectrin/alpha-actinin"/>
</dbReference>
<comment type="subcellular location">
    <subcellularLocation>
        <location evidence="1">Cytoplasm</location>
    </subcellularLocation>
</comment>
<dbReference type="RefSeq" id="XP_009067243.1">
    <property type="nucleotide sequence ID" value="XM_009068995.1"/>
</dbReference>
<dbReference type="OMA" id="IESRWDS"/>
<dbReference type="CDD" id="cd00176">
    <property type="entry name" value="SPEC"/>
    <property type="match status" value="6"/>
</dbReference>
<feature type="coiled-coil region" evidence="7">
    <location>
        <begin position="2423"/>
        <end position="2454"/>
    </location>
</feature>
<dbReference type="InterPro" id="IPR035915">
    <property type="entry name" value="Plakin_repeat_sf"/>
</dbReference>
<dbReference type="Gene3D" id="1.20.58.60">
    <property type="match status" value="13"/>
</dbReference>
<dbReference type="CTD" id="20250369"/>
<keyword evidence="4" id="KW-0597">Phosphoprotein</keyword>
<dbReference type="STRING" id="225164.V3YVR0"/>
<feature type="domain" description="SH3" evidence="9">
    <location>
        <begin position="263"/>
        <end position="320"/>
    </location>
</feature>
<dbReference type="InterPro" id="IPR001101">
    <property type="entry name" value="Plectin_repeat"/>
</dbReference>
<keyword evidence="5" id="KW-0677">Repeat</keyword>
<dbReference type="GeneID" id="20250369"/>
<gene>
    <name evidence="10" type="ORF">LOTGIDRAFT_237159</name>
</gene>
<evidence type="ECO:0000256" key="1">
    <source>
        <dbReference type="ARBA" id="ARBA00004496"/>
    </source>
</evidence>
<evidence type="ECO:0000256" key="5">
    <source>
        <dbReference type="ARBA" id="ARBA00022737"/>
    </source>
</evidence>
<dbReference type="Pfam" id="PF17902">
    <property type="entry name" value="SH3_10"/>
    <property type="match status" value="1"/>
</dbReference>
<dbReference type="Gene3D" id="2.30.30.40">
    <property type="entry name" value="SH3 Domains"/>
    <property type="match status" value="1"/>
</dbReference>
<dbReference type="SMART" id="SM00250">
    <property type="entry name" value="PLEC"/>
    <property type="match status" value="6"/>
</dbReference>
<feature type="coiled-coil region" evidence="7">
    <location>
        <begin position="1417"/>
        <end position="1477"/>
    </location>
</feature>
<keyword evidence="11" id="KW-1185">Reference proteome</keyword>
<feature type="compositionally biased region" description="Basic and acidic residues" evidence="8">
    <location>
        <begin position="1302"/>
        <end position="1317"/>
    </location>
</feature>
<organism evidence="10 11">
    <name type="scientific">Lottia gigantea</name>
    <name type="common">Giant owl limpet</name>
    <dbReference type="NCBI Taxonomy" id="225164"/>
    <lineage>
        <taxon>Eukaryota</taxon>
        <taxon>Metazoa</taxon>
        <taxon>Spiralia</taxon>
        <taxon>Lophotrochozoa</taxon>
        <taxon>Mollusca</taxon>
        <taxon>Gastropoda</taxon>
        <taxon>Patellogastropoda</taxon>
        <taxon>Lottioidea</taxon>
        <taxon>Lottiidae</taxon>
        <taxon>Lottia</taxon>
    </lineage>
</organism>
<evidence type="ECO:0000256" key="6">
    <source>
        <dbReference type="PROSITE-ProRule" id="PRU00192"/>
    </source>
</evidence>
<evidence type="ECO:0000256" key="3">
    <source>
        <dbReference type="ARBA" id="ARBA00022490"/>
    </source>
</evidence>
<keyword evidence="2 6" id="KW-0728">SH3 domain</keyword>
<dbReference type="Gene3D" id="3.90.1290.10">
    <property type="entry name" value="Plakin repeat"/>
    <property type="match status" value="4"/>
</dbReference>
<dbReference type="InterPro" id="IPR043197">
    <property type="entry name" value="Plakin"/>
</dbReference>
<evidence type="ECO:0000313" key="10">
    <source>
        <dbReference type="EMBL" id="ESO82078.1"/>
    </source>
</evidence>
<dbReference type="InterPro" id="IPR041615">
    <property type="entry name" value="Desmoplakin_SH3"/>
</dbReference>
<dbReference type="SUPFAM" id="SSF46966">
    <property type="entry name" value="Spectrin repeat"/>
    <property type="match status" value="10"/>
</dbReference>
<proteinExistence type="predicted"/>